<dbReference type="GO" id="GO:0003676">
    <property type="term" value="F:nucleic acid binding"/>
    <property type="evidence" value="ECO:0007669"/>
    <property type="project" value="InterPro"/>
</dbReference>
<evidence type="ECO:0000256" key="1">
    <source>
        <dbReference type="ARBA" id="ARBA00009277"/>
    </source>
</evidence>
<gene>
    <name evidence="3" type="ORF">HMPREF0083_03498</name>
</gene>
<dbReference type="HOGENOM" id="CLU_020626_2_1_9"/>
<comment type="similarity">
    <text evidence="1">Belongs to the transposase IS21/IS408/IS1162 family.</text>
</comment>
<dbReference type="SUPFAM" id="SSF53098">
    <property type="entry name" value="Ribonuclease H-like"/>
    <property type="match status" value="1"/>
</dbReference>
<feature type="domain" description="Integrase catalytic" evidence="2">
    <location>
        <begin position="86"/>
        <end position="215"/>
    </location>
</feature>
<dbReference type="AlphaFoldDB" id="U1WIL8"/>
<proteinExistence type="inferred from homology"/>
<evidence type="ECO:0000259" key="2">
    <source>
        <dbReference type="PROSITE" id="PS50994"/>
    </source>
</evidence>
<sequence>MEDFSPETKPPQVRGARVMDPVKPILDAWIQEDFQKKKKFRRTAKRMYEVLVEDYAFKGSDRTVRNYVAKQKIKLAEEVEQAALPLEAKPGTAQVDFGEAPFLHDGKQIVLPYLVISFPFSNAFLFQVFPAQNKECFMEGLKRMFHYIGGVPKAIRFDNLSAAVKKVLPNGERELTEAFQNFVLHYEFTPEFCNPGSGNEKGHVESMVKYIRNNFLLPELTLLNLEDLNRTFWKKAEKDRNRKHYQKENLIAKLYMADQEQFLQLPAKEFDCVRYEEVKADKYGYIRIDNKTYSTSPRFAKQKVLAKISYNQVELLTEKYDLIVSHERLYGEQKQSVKWQPYLSLMAKRPMAIKYTSFYEQLPKEWQIYLEQCTVHEKQQVLQLLSVLLKERDFHTPTEALRLASERGQPSVDSIKQVFYQLLNGRGQRKEIDVKKAVPDVPPAVRGLSHYDHLMGTGGDIE</sequence>
<dbReference type="EMBL" id="AWSJ01000214">
    <property type="protein sequence ID" value="ERI08419.1"/>
    <property type="molecule type" value="Genomic_DNA"/>
</dbReference>
<comment type="caution">
    <text evidence="3">The sequence shown here is derived from an EMBL/GenBank/DDBJ whole genome shotgun (WGS) entry which is preliminary data.</text>
</comment>
<dbReference type="Proteomes" id="UP000016511">
    <property type="component" value="Unassembled WGS sequence"/>
</dbReference>
<dbReference type="PANTHER" id="PTHR35004">
    <property type="entry name" value="TRANSPOSASE RV3428C-RELATED"/>
    <property type="match status" value="1"/>
</dbReference>
<keyword evidence="4" id="KW-1185">Reference proteome</keyword>
<dbReference type="InterPro" id="IPR001584">
    <property type="entry name" value="Integrase_cat-core"/>
</dbReference>
<dbReference type="STRING" id="649747.HMPREF0083_03498"/>
<dbReference type="PROSITE" id="PS50994">
    <property type="entry name" value="INTEGRASE"/>
    <property type="match status" value="1"/>
</dbReference>
<reference evidence="3 4" key="1">
    <citation type="submission" date="2013-08" db="EMBL/GenBank/DDBJ databases">
        <authorList>
            <person name="Weinstock G."/>
            <person name="Sodergren E."/>
            <person name="Wylie T."/>
            <person name="Fulton L."/>
            <person name="Fulton R."/>
            <person name="Fronick C."/>
            <person name="O'Laughlin M."/>
            <person name="Godfrey J."/>
            <person name="Miner T."/>
            <person name="Herter B."/>
            <person name="Appelbaum E."/>
            <person name="Cordes M."/>
            <person name="Lek S."/>
            <person name="Wollam A."/>
            <person name="Pepin K.H."/>
            <person name="Palsikar V.B."/>
            <person name="Mitreva M."/>
            <person name="Wilson R.K."/>
        </authorList>
    </citation>
    <scope>NUCLEOTIDE SEQUENCE [LARGE SCALE GENOMIC DNA]</scope>
    <source>
        <strain evidence="3 4">ATCC 12856</strain>
    </source>
</reference>
<dbReference type="InterPro" id="IPR054353">
    <property type="entry name" value="IstA-like_C"/>
</dbReference>
<dbReference type="InterPro" id="IPR036397">
    <property type="entry name" value="RNaseH_sf"/>
</dbReference>
<organism evidence="3 4">
    <name type="scientific">Aneurinibacillus aneurinilyticus ATCC 12856</name>
    <dbReference type="NCBI Taxonomy" id="649747"/>
    <lineage>
        <taxon>Bacteria</taxon>
        <taxon>Bacillati</taxon>
        <taxon>Bacillota</taxon>
        <taxon>Bacilli</taxon>
        <taxon>Bacillales</taxon>
        <taxon>Paenibacillaceae</taxon>
        <taxon>Aneurinibacillus group</taxon>
        <taxon>Aneurinibacillus</taxon>
    </lineage>
</organism>
<dbReference type="RefSeq" id="WP_021622485.1">
    <property type="nucleotide sequence ID" value="NZ_KE952825.1"/>
</dbReference>
<dbReference type="PANTHER" id="PTHR35004:SF7">
    <property type="entry name" value="INTEGRASE PROTEIN"/>
    <property type="match status" value="1"/>
</dbReference>
<dbReference type="eggNOG" id="COG4584">
    <property type="taxonomic scope" value="Bacteria"/>
</dbReference>
<protein>
    <recommendedName>
        <fullName evidence="2">Integrase catalytic domain-containing protein</fullName>
    </recommendedName>
</protein>
<accession>U1WIL8</accession>
<evidence type="ECO:0000313" key="4">
    <source>
        <dbReference type="Proteomes" id="UP000016511"/>
    </source>
</evidence>
<dbReference type="GO" id="GO:0015074">
    <property type="term" value="P:DNA integration"/>
    <property type="evidence" value="ECO:0007669"/>
    <property type="project" value="InterPro"/>
</dbReference>
<dbReference type="InterPro" id="IPR012337">
    <property type="entry name" value="RNaseH-like_sf"/>
</dbReference>
<name>U1WIL8_ANEAE</name>
<dbReference type="Pfam" id="PF22483">
    <property type="entry name" value="Mu-transpos_C_2"/>
    <property type="match status" value="1"/>
</dbReference>
<evidence type="ECO:0000313" key="3">
    <source>
        <dbReference type="EMBL" id="ERI08419.1"/>
    </source>
</evidence>
<dbReference type="NCBIfam" id="NF033546">
    <property type="entry name" value="transpos_IS21"/>
    <property type="match status" value="1"/>
</dbReference>
<dbReference type="Gene3D" id="3.30.420.10">
    <property type="entry name" value="Ribonuclease H-like superfamily/Ribonuclease H"/>
    <property type="match status" value="1"/>
</dbReference>
<dbReference type="GeneID" id="92839926"/>
<dbReference type="PATRIC" id="fig|649747.3.peg.3171"/>